<dbReference type="GO" id="GO:0016020">
    <property type="term" value="C:membrane"/>
    <property type="evidence" value="ECO:0007669"/>
    <property type="project" value="UniProtKB-SubCell"/>
</dbReference>
<dbReference type="Pfam" id="PF04991">
    <property type="entry name" value="LicD"/>
    <property type="match status" value="2"/>
</dbReference>
<evidence type="ECO:0000256" key="5">
    <source>
        <dbReference type="SAM" id="MobiDB-lite"/>
    </source>
</evidence>
<dbReference type="Proteomes" id="UP001280581">
    <property type="component" value="Unassembled WGS sequence"/>
</dbReference>
<dbReference type="InterPro" id="IPR009644">
    <property type="entry name" value="FKTN/MNN4/W02B3.4-1"/>
</dbReference>
<keyword evidence="3" id="KW-1133">Transmembrane helix</keyword>
<keyword evidence="6" id="KW-0732">Signal</keyword>
<accession>A0AAN6M8X6</accession>
<dbReference type="GO" id="GO:0009100">
    <property type="term" value="P:glycoprotein metabolic process"/>
    <property type="evidence" value="ECO:0007669"/>
    <property type="project" value="UniProtKB-ARBA"/>
</dbReference>
<evidence type="ECO:0000256" key="1">
    <source>
        <dbReference type="ARBA" id="ARBA00004167"/>
    </source>
</evidence>
<organism evidence="8 9">
    <name type="scientific">Pseudopithomyces chartarum</name>
    <dbReference type="NCBI Taxonomy" id="1892770"/>
    <lineage>
        <taxon>Eukaryota</taxon>
        <taxon>Fungi</taxon>
        <taxon>Dikarya</taxon>
        <taxon>Ascomycota</taxon>
        <taxon>Pezizomycotina</taxon>
        <taxon>Dothideomycetes</taxon>
        <taxon>Pleosporomycetidae</taxon>
        <taxon>Pleosporales</taxon>
        <taxon>Massarineae</taxon>
        <taxon>Didymosphaeriaceae</taxon>
        <taxon>Pseudopithomyces</taxon>
    </lineage>
</organism>
<name>A0AAN6M8X6_9PLEO</name>
<keyword evidence="2" id="KW-0812">Transmembrane</keyword>
<feature type="chain" id="PRO_5042821584" description="LicD/FKTN/FKRP nucleotidyltransferase domain-containing protein" evidence="6">
    <location>
        <begin position="21"/>
        <end position="364"/>
    </location>
</feature>
<comment type="subcellular location">
    <subcellularLocation>
        <location evidence="1">Membrane</location>
        <topology evidence="1">Single-pass membrane protein</topology>
    </subcellularLocation>
</comment>
<evidence type="ECO:0000313" key="9">
    <source>
        <dbReference type="Proteomes" id="UP001280581"/>
    </source>
</evidence>
<feature type="domain" description="LicD/FKTN/FKRP nucleotidyltransferase" evidence="7">
    <location>
        <begin position="106"/>
        <end position="210"/>
    </location>
</feature>
<dbReference type="AlphaFoldDB" id="A0AAN6M8X6"/>
<keyword evidence="9" id="KW-1185">Reference proteome</keyword>
<feature type="region of interest" description="Disordered" evidence="5">
    <location>
        <begin position="33"/>
        <end position="58"/>
    </location>
</feature>
<comment type="caution">
    <text evidence="8">The sequence shown here is derived from an EMBL/GenBank/DDBJ whole genome shotgun (WGS) entry which is preliminary data.</text>
</comment>
<dbReference type="EMBL" id="WVTA01000001">
    <property type="protein sequence ID" value="KAK3216586.1"/>
    <property type="molecule type" value="Genomic_DNA"/>
</dbReference>
<evidence type="ECO:0000259" key="7">
    <source>
        <dbReference type="Pfam" id="PF04991"/>
    </source>
</evidence>
<dbReference type="InterPro" id="IPR007074">
    <property type="entry name" value="LicD/FKTN/FKRP_NTP_transf"/>
</dbReference>
<evidence type="ECO:0000256" key="6">
    <source>
        <dbReference type="SAM" id="SignalP"/>
    </source>
</evidence>
<evidence type="ECO:0000256" key="4">
    <source>
        <dbReference type="ARBA" id="ARBA00023136"/>
    </source>
</evidence>
<feature type="signal peptide" evidence="6">
    <location>
        <begin position="1"/>
        <end position="20"/>
    </location>
</feature>
<keyword evidence="4" id="KW-0472">Membrane</keyword>
<feature type="domain" description="LicD/FKTN/FKRP nucleotidyltransferase" evidence="7">
    <location>
        <begin position="221"/>
        <end position="259"/>
    </location>
</feature>
<evidence type="ECO:0000313" key="8">
    <source>
        <dbReference type="EMBL" id="KAK3216586.1"/>
    </source>
</evidence>
<evidence type="ECO:0000256" key="2">
    <source>
        <dbReference type="ARBA" id="ARBA00022692"/>
    </source>
</evidence>
<proteinExistence type="predicted"/>
<evidence type="ECO:0000256" key="3">
    <source>
        <dbReference type="ARBA" id="ARBA00022989"/>
    </source>
</evidence>
<protein>
    <recommendedName>
        <fullName evidence="7">LicD/FKTN/FKRP nucleotidyltransferase domain-containing protein</fullName>
    </recommendedName>
</protein>
<dbReference type="PANTHER" id="PTHR15407">
    <property type="entry name" value="FUKUTIN-RELATED"/>
    <property type="match status" value="1"/>
</dbReference>
<reference evidence="8 9" key="1">
    <citation type="submission" date="2021-02" db="EMBL/GenBank/DDBJ databases">
        <title>Genome assembly of Pseudopithomyces chartarum.</title>
        <authorList>
            <person name="Jauregui R."/>
            <person name="Singh J."/>
            <person name="Voisey C."/>
        </authorList>
    </citation>
    <scope>NUCLEOTIDE SEQUENCE [LARGE SCALE GENOMIC DNA]</scope>
    <source>
        <strain evidence="8 9">AGR01</strain>
    </source>
</reference>
<gene>
    <name evidence="8" type="ORF">GRF29_1g346733</name>
</gene>
<feature type="region of interest" description="Disordered" evidence="5">
    <location>
        <begin position="287"/>
        <end position="364"/>
    </location>
</feature>
<dbReference type="PANTHER" id="PTHR15407:SF28">
    <property type="entry name" value="RIBITOL-5-PHOSPHATE TRANSFERASE FKTN"/>
    <property type="match status" value="1"/>
</dbReference>
<feature type="compositionally biased region" description="Basic and acidic residues" evidence="5">
    <location>
        <begin position="39"/>
        <end position="58"/>
    </location>
</feature>
<sequence length="364" mass="43022">MRLSTYVAIAGAVFLGQSIAAPLQATEDAVQRVQPQGIQRREDKKEEEKKKEPTAEERERLKHFHEPGGGNQMGHYDRRYFKGIVSDEVRTETQLHMIHAYLAWFREEGLDTWIAHGTLLGWWWNGKRLPWDWDLDTQVSESTLFTLGEKYNMTTHKYTPEGKPEREYLLDVGSMIHERVRGDGMNVIDARWIDVSNGLFIDITGLSETHPDTAPGWWSCKNYHKYQTTDLYPMRETIFEGVAAMVPYAYDKILKQEYKEKALVVTEFEGHRWDTQQLIWIKTPEQAEKDKQEEIHRAEEAKKKEEEERKKKEDEERKKEEEERKKKEDEERKKKEDEEKKEGETQGENQEAKKEETAEEKKDE</sequence>